<dbReference type="GO" id="GO:0003677">
    <property type="term" value="F:DNA binding"/>
    <property type="evidence" value="ECO:0007669"/>
    <property type="project" value="InterPro"/>
</dbReference>
<evidence type="ECO:0000256" key="6">
    <source>
        <dbReference type="SAM" id="MobiDB-lite"/>
    </source>
</evidence>
<keyword evidence="3" id="KW-0805">Transcription regulation</keyword>
<dbReference type="GO" id="GO:0008270">
    <property type="term" value="F:zinc ion binding"/>
    <property type="evidence" value="ECO:0007669"/>
    <property type="project" value="InterPro"/>
</dbReference>
<sequence length="679" mass="77208">MQAQLQNVAMGDENVTQTLTPNRLFGFGVQSDLDFSALDLSFLDTYNTRVPFEFEIRSLHTPEQDTNSPEHHQMQNPDGRNKTTLREAQKQSTWRFVPVPTDSRFAEHANLSLPNQDTMVDSPQSFGDLPQRATKEKLDPESRDKILAVVLSQMRTHTNSPLSAFPSVDLLDNLIQFFLASSVLKASSWMHCASFHLRQARPELLLGMAAYGAVLTPDHALRKLGYATQEIVRSHLLTVFEEDNTLIHDLQLQQAFLMHLEIGLWSGNSRKMELSESSLQPLLTMLRRRGFLKRSGYPNLTVLPNDEGLVLDKKWREWVGRESRKRLVYAVCAYDAQSSISLLVSPLVSYAELDLPLPESQELWSAVSAVEWKRLYCQRPDHTSMRLPSLNDCVANLDLLELNRATIDLSLSCSAILYALWGLIWEYRKISLLFCRQPRVWDRGVAILSRHQELTKVLDYYRMKFGGENLLLLELISMHLHMSLEEIQLFVGLEGIEQADRVYESVKEWVGNKTSRQAVWHAGQVFRATKSLPPLHLRDFYAICLFHVSLTFWAYGLASRMFGPDASGQNTSESASFRHLLDQIIWLDGEETAATYRYISLGIGNPGLQGTHQHRAPARLNDLSAIMDVIIETMSNHDREPLRPNPPLVENLISIMERLKNMTLGDGVATTPNRTSNNQ</sequence>
<evidence type="ECO:0000256" key="1">
    <source>
        <dbReference type="ARBA" id="ARBA00022723"/>
    </source>
</evidence>
<keyword evidence="9" id="KW-1185">Reference proteome</keyword>
<evidence type="ECO:0000313" key="8">
    <source>
        <dbReference type="EMBL" id="EMD91237.1"/>
    </source>
</evidence>
<dbReference type="InterPro" id="IPR007219">
    <property type="entry name" value="XnlR_reg_dom"/>
</dbReference>
<organism evidence="8 9">
    <name type="scientific">Cochliobolus heterostrophus (strain C5 / ATCC 48332 / race O)</name>
    <name type="common">Southern corn leaf blight fungus</name>
    <name type="synonym">Bipolaris maydis</name>
    <dbReference type="NCBI Taxonomy" id="701091"/>
    <lineage>
        <taxon>Eukaryota</taxon>
        <taxon>Fungi</taxon>
        <taxon>Dikarya</taxon>
        <taxon>Ascomycota</taxon>
        <taxon>Pezizomycotina</taxon>
        <taxon>Dothideomycetes</taxon>
        <taxon>Pleosporomycetidae</taxon>
        <taxon>Pleosporales</taxon>
        <taxon>Pleosporineae</taxon>
        <taxon>Pleosporaceae</taxon>
        <taxon>Bipolaris</taxon>
    </lineage>
</organism>
<evidence type="ECO:0000313" key="9">
    <source>
        <dbReference type="Proteomes" id="UP000016936"/>
    </source>
</evidence>
<reference evidence="8 9" key="1">
    <citation type="journal article" date="2012" name="PLoS Pathog.">
        <title>Diverse lifestyles and strategies of plant pathogenesis encoded in the genomes of eighteen Dothideomycetes fungi.</title>
        <authorList>
            <person name="Ohm R.A."/>
            <person name="Feau N."/>
            <person name="Henrissat B."/>
            <person name="Schoch C.L."/>
            <person name="Horwitz B.A."/>
            <person name="Barry K.W."/>
            <person name="Condon B.J."/>
            <person name="Copeland A.C."/>
            <person name="Dhillon B."/>
            <person name="Glaser F."/>
            <person name="Hesse C.N."/>
            <person name="Kosti I."/>
            <person name="LaButti K."/>
            <person name="Lindquist E.A."/>
            <person name="Lucas S."/>
            <person name="Salamov A.A."/>
            <person name="Bradshaw R.E."/>
            <person name="Ciuffetti L."/>
            <person name="Hamelin R.C."/>
            <person name="Kema G.H.J."/>
            <person name="Lawrence C."/>
            <person name="Scott J.A."/>
            <person name="Spatafora J.W."/>
            <person name="Turgeon B.G."/>
            <person name="de Wit P.J.G.M."/>
            <person name="Zhong S."/>
            <person name="Goodwin S.B."/>
            <person name="Grigoriev I.V."/>
        </authorList>
    </citation>
    <scope>NUCLEOTIDE SEQUENCE [LARGE SCALE GENOMIC DNA]</scope>
    <source>
        <strain evidence="9">C5 / ATCC 48332 / race O</strain>
    </source>
</reference>
<name>M2UTP5_COCH5</name>
<dbReference type="GO" id="GO:0006351">
    <property type="term" value="P:DNA-templated transcription"/>
    <property type="evidence" value="ECO:0007669"/>
    <property type="project" value="InterPro"/>
</dbReference>
<evidence type="ECO:0000259" key="7">
    <source>
        <dbReference type="Pfam" id="PF04082"/>
    </source>
</evidence>
<keyword evidence="2" id="KW-0862">Zinc</keyword>
<dbReference type="Pfam" id="PF04082">
    <property type="entry name" value="Fungal_trans"/>
    <property type="match status" value="1"/>
</dbReference>
<protein>
    <recommendedName>
        <fullName evidence="7">Xylanolytic transcriptional activator regulatory domain-containing protein</fullName>
    </recommendedName>
</protein>
<evidence type="ECO:0000256" key="2">
    <source>
        <dbReference type="ARBA" id="ARBA00022833"/>
    </source>
</evidence>
<dbReference type="STRING" id="701091.M2UTP5"/>
<reference evidence="9" key="2">
    <citation type="journal article" date="2013" name="PLoS Genet.">
        <title>Comparative genome structure, secondary metabolite, and effector coding capacity across Cochliobolus pathogens.</title>
        <authorList>
            <person name="Condon B.J."/>
            <person name="Leng Y."/>
            <person name="Wu D."/>
            <person name="Bushley K.E."/>
            <person name="Ohm R.A."/>
            <person name="Otillar R."/>
            <person name="Martin J."/>
            <person name="Schackwitz W."/>
            <person name="Grimwood J."/>
            <person name="MohdZainudin N."/>
            <person name="Xue C."/>
            <person name="Wang R."/>
            <person name="Manning V.A."/>
            <person name="Dhillon B."/>
            <person name="Tu Z.J."/>
            <person name="Steffenson B.J."/>
            <person name="Salamov A."/>
            <person name="Sun H."/>
            <person name="Lowry S."/>
            <person name="LaButti K."/>
            <person name="Han J."/>
            <person name="Copeland A."/>
            <person name="Lindquist E."/>
            <person name="Barry K."/>
            <person name="Schmutz J."/>
            <person name="Baker S.E."/>
            <person name="Ciuffetti L.M."/>
            <person name="Grigoriev I.V."/>
            <person name="Zhong S."/>
            <person name="Turgeon B.G."/>
        </authorList>
    </citation>
    <scope>NUCLEOTIDE SEQUENCE [LARGE SCALE GENOMIC DNA]</scope>
    <source>
        <strain evidence="9">C5 / ATCC 48332 / race O</strain>
    </source>
</reference>
<dbReference type="Proteomes" id="UP000016936">
    <property type="component" value="Unassembled WGS sequence"/>
</dbReference>
<accession>M2UTP5</accession>
<dbReference type="PANTHER" id="PTHR47660">
    <property type="entry name" value="TRANSCRIPTION FACTOR WITH C2H2 AND ZN(2)-CYS(6) DNA BINDING DOMAIN (EUROFUNG)-RELATED-RELATED"/>
    <property type="match status" value="1"/>
</dbReference>
<dbReference type="PANTHER" id="PTHR47660:SF2">
    <property type="entry name" value="TRANSCRIPTION FACTOR WITH C2H2 AND ZN(2)-CYS(6) DNA BINDING DOMAIN (EUROFUNG)"/>
    <property type="match status" value="1"/>
</dbReference>
<feature type="region of interest" description="Disordered" evidence="6">
    <location>
        <begin position="60"/>
        <end position="91"/>
    </location>
</feature>
<feature type="domain" description="Xylanolytic transcriptional activator regulatory" evidence="7">
    <location>
        <begin position="199"/>
        <end position="383"/>
    </location>
</feature>
<proteinExistence type="predicted"/>
<feature type="compositionally biased region" description="Basic and acidic residues" evidence="6">
    <location>
        <begin position="60"/>
        <end position="89"/>
    </location>
</feature>
<gene>
    <name evidence="8" type="ORF">COCHEDRAFT_1177169</name>
</gene>
<keyword evidence="4" id="KW-0804">Transcription</keyword>
<keyword evidence="5" id="KW-0539">Nucleus</keyword>
<keyword evidence="1" id="KW-0479">Metal-binding</keyword>
<dbReference type="OMA" id="SMQRLRW"/>
<dbReference type="eggNOG" id="KOG1721">
    <property type="taxonomic scope" value="Eukaryota"/>
</dbReference>
<dbReference type="EMBL" id="KB445577">
    <property type="protein sequence ID" value="EMD91237.1"/>
    <property type="molecule type" value="Genomic_DNA"/>
</dbReference>
<evidence type="ECO:0000256" key="3">
    <source>
        <dbReference type="ARBA" id="ARBA00023015"/>
    </source>
</evidence>
<dbReference type="AlphaFoldDB" id="M2UTP5"/>
<dbReference type="OrthoDB" id="40579at2759"/>
<dbReference type="HOGENOM" id="CLU_003487_2_1_1"/>
<evidence type="ECO:0000256" key="5">
    <source>
        <dbReference type="ARBA" id="ARBA00023242"/>
    </source>
</evidence>
<evidence type="ECO:0000256" key="4">
    <source>
        <dbReference type="ARBA" id="ARBA00023163"/>
    </source>
</evidence>